<dbReference type="InterPro" id="IPR050769">
    <property type="entry name" value="NAT_camello-type"/>
</dbReference>
<gene>
    <name evidence="3" type="ORF">GTQ34_04015</name>
</gene>
<dbReference type="InterPro" id="IPR016181">
    <property type="entry name" value="Acyl_CoA_acyltransferase"/>
</dbReference>
<evidence type="ECO:0000256" key="1">
    <source>
        <dbReference type="ARBA" id="ARBA00022679"/>
    </source>
</evidence>
<sequence>MNIRAYHKNDKENIIQLVKGGLAEFGFEYSQETSESDLANVESEYFGNNGTFVILENDNRELLAVGAIKEVEKRTFKIRKMYVAKNQRGKGFGKVILDYLLQTAKEKGAKKVVLETSTLMTSAIGLYKKFGFKKTYERPSSPRCDFTFTKTMKDD</sequence>
<dbReference type="Pfam" id="PF00583">
    <property type="entry name" value="Acetyltransf_1"/>
    <property type="match status" value="1"/>
</dbReference>
<dbReference type="EMBL" id="JAAABI010000001">
    <property type="protein sequence ID" value="NAY91077.1"/>
    <property type="molecule type" value="Genomic_DNA"/>
</dbReference>
<evidence type="ECO:0000313" key="3">
    <source>
        <dbReference type="EMBL" id="NAY91077.1"/>
    </source>
</evidence>
<reference evidence="3" key="1">
    <citation type="submission" date="2020-01" db="EMBL/GenBank/DDBJ databases">
        <title>Muricauda ochracea sp. nov., isolated from a tidal flat of Garorim bay in Korea.</title>
        <authorList>
            <person name="Kim D."/>
            <person name="Yoo Y."/>
            <person name="Kim J.-J."/>
        </authorList>
    </citation>
    <scope>NUCLEOTIDE SEQUENCE</scope>
    <source>
        <strain evidence="3">JGD-17</strain>
    </source>
</reference>
<evidence type="ECO:0000259" key="2">
    <source>
        <dbReference type="PROSITE" id="PS51186"/>
    </source>
</evidence>
<dbReference type="PANTHER" id="PTHR13947:SF37">
    <property type="entry name" value="LD18367P"/>
    <property type="match status" value="1"/>
</dbReference>
<dbReference type="RefSeq" id="WP_166522464.1">
    <property type="nucleotide sequence ID" value="NZ_JAAABI010000001.1"/>
</dbReference>
<dbReference type="CDD" id="cd04301">
    <property type="entry name" value="NAT_SF"/>
    <property type="match status" value="1"/>
</dbReference>
<dbReference type="GO" id="GO:0008080">
    <property type="term" value="F:N-acetyltransferase activity"/>
    <property type="evidence" value="ECO:0007669"/>
    <property type="project" value="InterPro"/>
</dbReference>
<keyword evidence="4" id="KW-1185">Reference proteome</keyword>
<dbReference type="InterPro" id="IPR000182">
    <property type="entry name" value="GNAT_dom"/>
</dbReference>
<dbReference type="PANTHER" id="PTHR13947">
    <property type="entry name" value="GNAT FAMILY N-ACETYLTRANSFERASE"/>
    <property type="match status" value="1"/>
</dbReference>
<organism evidence="3 4">
    <name type="scientific">Flagellimonas ochracea</name>
    <dbReference type="NCBI Taxonomy" id="2696472"/>
    <lineage>
        <taxon>Bacteria</taxon>
        <taxon>Pseudomonadati</taxon>
        <taxon>Bacteroidota</taxon>
        <taxon>Flavobacteriia</taxon>
        <taxon>Flavobacteriales</taxon>
        <taxon>Flavobacteriaceae</taxon>
        <taxon>Flagellimonas</taxon>
    </lineage>
</organism>
<dbReference type="SUPFAM" id="SSF55729">
    <property type="entry name" value="Acyl-CoA N-acyltransferases (Nat)"/>
    <property type="match status" value="1"/>
</dbReference>
<proteinExistence type="predicted"/>
<dbReference type="Gene3D" id="3.40.630.30">
    <property type="match status" value="1"/>
</dbReference>
<accession>A0A964TA55</accession>
<keyword evidence="1" id="KW-0808">Transferase</keyword>
<protein>
    <submittedName>
        <fullName evidence="3">GNAT family N-acetyltransferase</fullName>
    </submittedName>
</protein>
<evidence type="ECO:0000313" key="4">
    <source>
        <dbReference type="Proteomes" id="UP000667650"/>
    </source>
</evidence>
<comment type="caution">
    <text evidence="3">The sequence shown here is derived from an EMBL/GenBank/DDBJ whole genome shotgun (WGS) entry which is preliminary data.</text>
</comment>
<dbReference type="PROSITE" id="PS51186">
    <property type="entry name" value="GNAT"/>
    <property type="match status" value="1"/>
</dbReference>
<feature type="domain" description="N-acetyltransferase" evidence="2">
    <location>
        <begin position="1"/>
        <end position="153"/>
    </location>
</feature>
<dbReference type="Proteomes" id="UP000667650">
    <property type="component" value="Unassembled WGS sequence"/>
</dbReference>
<name>A0A964TA55_9FLAO</name>
<dbReference type="AlphaFoldDB" id="A0A964TA55"/>